<gene>
    <name evidence="2" type="ORF">ACJEBJ_29500</name>
</gene>
<reference evidence="2 3" key="1">
    <citation type="submission" date="2024-11" db="EMBL/GenBank/DDBJ databases">
        <authorList>
            <person name="Lucas J.A."/>
        </authorList>
    </citation>
    <scope>NUCLEOTIDE SEQUENCE [LARGE SCALE GENOMIC DNA]</scope>
    <source>
        <strain evidence="2 3">Z 7.15</strain>
    </source>
</reference>
<dbReference type="EMBL" id="JBJHQF010000098">
    <property type="protein sequence ID" value="MFK9008269.1"/>
    <property type="molecule type" value="Genomic_DNA"/>
</dbReference>
<accession>A0ABW8R8K9</accession>
<comment type="caution">
    <text evidence="2">The sequence shown here is derived from an EMBL/GenBank/DDBJ whole genome shotgun (WGS) entry which is preliminary data.</text>
</comment>
<dbReference type="Proteomes" id="UP001623008">
    <property type="component" value="Unassembled WGS sequence"/>
</dbReference>
<keyword evidence="3" id="KW-1185">Reference proteome</keyword>
<name>A0ABW8R8K9_9PSED</name>
<evidence type="ECO:0000313" key="2">
    <source>
        <dbReference type="EMBL" id="MFK9008269.1"/>
    </source>
</evidence>
<evidence type="ECO:0000256" key="1">
    <source>
        <dbReference type="SAM" id="Phobius"/>
    </source>
</evidence>
<organism evidence="2 3">
    <name type="scientific">Pseudomonas pergaminensis</name>
    <dbReference type="NCBI Taxonomy" id="2853159"/>
    <lineage>
        <taxon>Bacteria</taxon>
        <taxon>Pseudomonadati</taxon>
        <taxon>Pseudomonadota</taxon>
        <taxon>Gammaproteobacteria</taxon>
        <taxon>Pseudomonadales</taxon>
        <taxon>Pseudomonadaceae</taxon>
        <taxon>Pseudomonas</taxon>
    </lineage>
</organism>
<protein>
    <submittedName>
        <fullName evidence="2">Uncharacterized protein</fullName>
    </submittedName>
</protein>
<proteinExistence type="predicted"/>
<evidence type="ECO:0000313" key="3">
    <source>
        <dbReference type="Proteomes" id="UP001623008"/>
    </source>
</evidence>
<keyword evidence="1" id="KW-0812">Transmembrane</keyword>
<keyword evidence="1" id="KW-1133">Transmembrane helix</keyword>
<sequence length="69" mass="7690">PQGRIFYLGQNASLTVGAGLPAIAVYQLMQLLLTHRYRRQAGSYSGAAPSSVQRHQRHTLFDLLPKRLV</sequence>
<feature type="transmembrane region" description="Helical" evidence="1">
    <location>
        <begin position="12"/>
        <end position="33"/>
    </location>
</feature>
<feature type="non-terminal residue" evidence="2">
    <location>
        <position position="1"/>
    </location>
</feature>
<keyword evidence="1" id="KW-0472">Membrane</keyword>